<evidence type="ECO:0000256" key="1">
    <source>
        <dbReference type="SAM" id="MobiDB-lite"/>
    </source>
</evidence>
<gene>
    <name evidence="2" type="ORF">AVDCRST_MAG49-4508</name>
</gene>
<feature type="non-terminal residue" evidence="2">
    <location>
        <position position="95"/>
    </location>
</feature>
<dbReference type="AlphaFoldDB" id="A0A6J4VIN8"/>
<dbReference type="EMBL" id="CADCWG010000317">
    <property type="protein sequence ID" value="CAA9578416.1"/>
    <property type="molecule type" value="Genomic_DNA"/>
</dbReference>
<feature type="compositionally biased region" description="Basic and acidic residues" evidence="1">
    <location>
        <begin position="57"/>
        <end position="85"/>
    </location>
</feature>
<accession>A0A6J4VIN8</accession>
<evidence type="ECO:0000313" key="2">
    <source>
        <dbReference type="EMBL" id="CAA9578416.1"/>
    </source>
</evidence>
<organism evidence="2">
    <name type="scientific">uncultured Thermomicrobiales bacterium</name>
    <dbReference type="NCBI Taxonomy" id="1645740"/>
    <lineage>
        <taxon>Bacteria</taxon>
        <taxon>Pseudomonadati</taxon>
        <taxon>Thermomicrobiota</taxon>
        <taxon>Thermomicrobia</taxon>
        <taxon>Thermomicrobiales</taxon>
        <taxon>environmental samples</taxon>
    </lineage>
</organism>
<name>A0A6J4VIN8_9BACT</name>
<proteinExistence type="predicted"/>
<feature type="region of interest" description="Disordered" evidence="1">
    <location>
        <begin position="1"/>
        <end position="95"/>
    </location>
</feature>
<protein>
    <submittedName>
        <fullName evidence="2">Uncharacterized protein</fullName>
    </submittedName>
</protein>
<reference evidence="2" key="1">
    <citation type="submission" date="2020-02" db="EMBL/GenBank/DDBJ databases">
        <authorList>
            <person name="Meier V. D."/>
        </authorList>
    </citation>
    <scope>NUCLEOTIDE SEQUENCE</scope>
    <source>
        <strain evidence="2">AVDCRST_MAG49</strain>
    </source>
</reference>
<feature type="non-terminal residue" evidence="2">
    <location>
        <position position="1"/>
    </location>
</feature>
<sequence length="95" mass="10178">CPASSTVAHRQHRRPPAGPAAVGSDPSGLASAPRRVRPRRDIGQRADGAQHLFGETLRTRNGSETRPPAGRERSPVGPPREERGRHGQRPRPSAG</sequence>